<dbReference type="RefSeq" id="WP_128641401.1">
    <property type="nucleotide sequence ID" value="NZ_CP008947.1"/>
</dbReference>
<dbReference type="SUPFAM" id="SSF47413">
    <property type="entry name" value="lambda repressor-like DNA-binding domains"/>
    <property type="match status" value="1"/>
</dbReference>
<dbReference type="CDD" id="cd01392">
    <property type="entry name" value="HTH_LacI"/>
    <property type="match status" value="1"/>
</dbReference>
<dbReference type="Gene3D" id="3.40.50.2300">
    <property type="match status" value="2"/>
</dbReference>
<dbReference type="GO" id="GO:0000976">
    <property type="term" value="F:transcription cis-regulatory region binding"/>
    <property type="evidence" value="ECO:0007669"/>
    <property type="project" value="TreeGrafter"/>
</dbReference>
<dbReference type="CDD" id="cd06267">
    <property type="entry name" value="PBP1_LacI_sugar_binding-like"/>
    <property type="match status" value="1"/>
</dbReference>
<dbReference type="InterPro" id="IPR010982">
    <property type="entry name" value="Lambda_DNA-bd_dom_sf"/>
</dbReference>
<dbReference type="Gene3D" id="1.10.260.40">
    <property type="entry name" value="lambda repressor-like DNA-binding domains"/>
    <property type="match status" value="1"/>
</dbReference>
<organism evidence="5 6">
    <name type="scientific">Rhodococcus opacus</name>
    <name type="common">Nocardia opaca</name>
    <dbReference type="NCBI Taxonomy" id="37919"/>
    <lineage>
        <taxon>Bacteria</taxon>
        <taxon>Bacillati</taxon>
        <taxon>Actinomycetota</taxon>
        <taxon>Actinomycetes</taxon>
        <taxon>Mycobacteriales</taxon>
        <taxon>Nocardiaceae</taxon>
        <taxon>Rhodococcus</taxon>
    </lineage>
</organism>
<dbReference type="EMBL" id="CP008947">
    <property type="protein sequence ID" value="AII08765.1"/>
    <property type="molecule type" value="Genomic_DNA"/>
</dbReference>
<accession>A0A076ERV1</accession>
<dbReference type="Proteomes" id="UP000028488">
    <property type="component" value="Chromosome"/>
</dbReference>
<dbReference type="PANTHER" id="PTHR30146">
    <property type="entry name" value="LACI-RELATED TRANSCRIPTIONAL REPRESSOR"/>
    <property type="match status" value="1"/>
</dbReference>
<evidence type="ECO:0000313" key="5">
    <source>
        <dbReference type="EMBL" id="AII08765.1"/>
    </source>
</evidence>
<dbReference type="InterPro" id="IPR000843">
    <property type="entry name" value="HTH_LacI"/>
</dbReference>
<feature type="domain" description="HTH lacI-type" evidence="4">
    <location>
        <begin position="13"/>
        <end position="67"/>
    </location>
</feature>
<keyword evidence="3" id="KW-0804">Transcription</keyword>
<evidence type="ECO:0000256" key="1">
    <source>
        <dbReference type="ARBA" id="ARBA00023015"/>
    </source>
</evidence>
<dbReference type="eggNOG" id="COG1609">
    <property type="taxonomic scope" value="Bacteria"/>
</dbReference>
<protein>
    <submittedName>
        <fullName evidence="5">LacI family transcriptional regulator</fullName>
    </submittedName>
</protein>
<dbReference type="Pfam" id="PF13377">
    <property type="entry name" value="Peripla_BP_3"/>
    <property type="match status" value="1"/>
</dbReference>
<keyword evidence="2" id="KW-0238">DNA-binding</keyword>
<evidence type="ECO:0000313" key="6">
    <source>
        <dbReference type="Proteomes" id="UP000028488"/>
    </source>
</evidence>
<dbReference type="InterPro" id="IPR046335">
    <property type="entry name" value="LacI/GalR-like_sensor"/>
</dbReference>
<name>A0A076ERV1_RHOOP</name>
<dbReference type="InterPro" id="IPR028082">
    <property type="entry name" value="Peripla_BP_I"/>
</dbReference>
<evidence type="ECO:0000259" key="4">
    <source>
        <dbReference type="PROSITE" id="PS50932"/>
    </source>
</evidence>
<gene>
    <name evidence="5" type="ORF">EP51_30740</name>
</gene>
<dbReference type="GO" id="GO:0003700">
    <property type="term" value="F:DNA-binding transcription factor activity"/>
    <property type="evidence" value="ECO:0007669"/>
    <property type="project" value="TreeGrafter"/>
</dbReference>
<dbReference type="Pfam" id="PF00356">
    <property type="entry name" value="LacI"/>
    <property type="match status" value="1"/>
</dbReference>
<dbReference type="PROSITE" id="PS50932">
    <property type="entry name" value="HTH_LACI_2"/>
    <property type="match status" value="1"/>
</dbReference>
<evidence type="ECO:0000256" key="3">
    <source>
        <dbReference type="ARBA" id="ARBA00023163"/>
    </source>
</evidence>
<dbReference type="SMART" id="SM00354">
    <property type="entry name" value="HTH_LACI"/>
    <property type="match status" value="1"/>
</dbReference>
<keyword evidence="1" id="KW-0805">Transcription regulation</keyword>
<dbReference type="SUPFAM" id="SSF53822">
    <property type="entry name" value="Periplasmic binding protein-like I"/>
    <property type="match status" value="1"/>
</dbReference>
<reference evidence="5 6" key="1">
    <citation type="submission" date="2014-07" db="EMBL/GenBank/DDBJ databases">
        <title>Genome Sequence of Rhodococcus opacus Strain R7, a Biodegrader of Mono- and Polycyclic Aromatic Hydrocarbons.</title>
        <authorList>
            <person name="Di Gennaro P."/>
            <person name="Zampolli J."/>
            <person name="Presti I."/>
            <person name="Cappelletti M."/>
            <person name="D'Ursi P."/>
            <person name="Orro A."/>
            <person name="Mezzelani A."/>
            <person name="Milanesi L."/>
        </authorList>
    </citation>
    <scope>NUCLEOTIDE SEQUENCE [LARGE SCALE GENOMIC DNA]</scope>
    <source>
        <strain evidence="5 6">R7</strain>
    </source>
</reference>
<dbReference type="AlphaFoldDB" id="A0A076ERV1"/>
<proteinExistence type="predicted"/>
<evidence type="ECO:0000256" key="2">
    <source>
        <dbReference type="ARBA" id="ARBA00023125"/>
    </source>
</evidence>
<dbReference type="PANTHER" id="PTHR30146:SF109">
    <property type="entry name" value="HTH-TYPE TRANSCRIPTIONAL REGULATOR GALS"/>
    <property type="match status" value="1"/>
</dbReference>
<sequence length="337" mass="36116">MADQTRVPASRRVTINTVAKAAGVSIATVSRVMSGSSSVTPDLAARVHKVADELSYRPSTAARGLVLGSLRNMGVILPDLANAYFFDVVKQMHHGATADGYRMLVADYSGDAADELATALDLLGQVDGLVLLSSRIPTSGLKDLAKQSTPVLLVNRVELEVDLPMVAVDNFTPMMQLCGHLAKLGHRRIVYVKGSDLAWQNRERWRAIEMAKVLGIEATAVPSDGTIEGGYDVVEEALTHEPTALVCFNDLTALGVISKLRERGLRVPEDISVTGFDDIDMARHLAPRLTTVVSPKIDLGDQAWSLMRAALNNETTTSPPLIPADVVIRESTGPAAS</sequence>